<evidence type="ECO:0000313" key="10">
    <source>
        <dbReference type="EMBL" id="SPE03269.1"/>
    </source>
</evidence>
<evidence type="ECO:0000313" key="6">
    <source>
        <dbReference type="EMBL" id="HAH1421121.1"/>
    </source>
</evidence>
<dbReference type="AlphaFoldDB" id="A0A1B1IKS3"/>
<evidence type="ECO:0000313" key="8">
    <source>
        <dbReference type="EMBL" id="QLY97325.1"/>
    </source>
</evidence>
<evidence type="ECO:0000313" key="12">
    <source>
        <dbReference type="Proteomes" id="UP000512182"/>
    </source>
</evidence>
<evidence type="ECO:0000313" key="11">
    <source>
        <dbReference type="Proteomes" id="UP000290652"/>
    </source>
</evidence>
<evidence type="ECO:0000313" key="9">
    <source>
        <dbReference type="EMBL" id="RXB22833.1"/>
    </source>
</evidence>
<evidence type="ECO:0000313" key="13">
    <source>
        <dbReference type="Proteomes" id="UP000542214"/>
    </source>
</evidence>
<reference evidence="10" key="3">
    <citation type="submission" date="2018-02" db="EMBL/GenBank/DDBJ databases">
        <authorList>
            <person name="Cohen D.B."/>
            <person name="Kent A.D."/>
        </authorList>
    </citation>
    <scope>NUCLEOTIDE SEQUENCE</scope>
    <source>
        <strain evidence="10">1454</strain>
        <plasmid evidence="10">RCS78_p</plasmid>
    </source>
</reference>
<dbReference type="GeneID" id="40105022"/>
<dbReference type="Proteomes" id="UP000630371">
    <property type="component" value="Unassembled WGS sequence"/>
</dbReference>
<gene>
    <name evidence="4" type="ORF">B6R15_002793</name>
    <name evidence="5" type="ORF">B6R31_004555</name>
    <name evidence="3" type="ORF">C0P57_002252</name>
    <name evidence="2" type="ORF">D3G36_22635</name>
    <name evidence="9" type="ORF">EPS97_21905</name>
    <name evidence="6" type="ORF">HHH44_004581</name>
    <name evidence="8" type="ORF">HV109_12265</name>
    <name evidence="7" type="ORF">J5U05_002629</name>
    <name evidence="10" type="ORF">RCS78_P0182</name>
</gene>
<reference evidence="7" key="8">
    <citation type="submission" date="2021-03" db="EMBL/GenBank/DDBJ databases">
        <authorList>
            <consortium name="NCBI Pathogen Detection Project"/>
        </authorList>
    </citation>
    <scope>NUCLEOTIDE SEQUENCE</scope>
    <source>
        <strain evidence="7">ST-87-5</strain>
        <strain evidence="6">W1_5_ERB1</strain>
    </source>
</reference>
<reference evidence="9 11" key="5">
    <citation type="submission" date="2019-01" db="EMBL/GenBank/DDBJ databases">
        <title>Genomic analysis of febrile catheter-associated UTI E. coli isolates.</title>
        <authorList>
            <person name="Potter R."/>
            <person name="Zou Z."/>
            <person name="Henderson J."/>
            <person name="Dantas G."/>
        </authorList>
    </citation>
    <scope>NUCLEOTIDE SEQUENCE [LARGE SCALE GENOMIC DNA]</scope>
    <source>
        <strain evidence="9 11">49_rectal</strain>
    </source>
</reference>
<dbReference type="EMBL" id="DABALL010000045">
    <property type="protein sequence ID" value="HAH1421121.1"/>
    <property type="molecule type" value="Genomic_DNA"/>
</dbReference>
<dbReference type="EMBL" id="SCIU01000069">
    <property type="protein sequence ID" value="RXB22833.1"/>
    <property type="molecule type" value="Genomic_DNA"/>
</dbReference>
<dbReference type="Proteomes" id="UP000587626">
    <property type="component" value="Unassembled WGS sequence"/>
</dbReference>
<protein>
    <submittedName>
        <fullName evidence="1">Uncharacterized protein</fullName>
    </submittedName>
</protein>
<geneLocation type="plasmid" evidence="1">
    <name>pH226B</name>
</geneLocation>
<evidence type="ECO:0000313" key="3">
    <source>
        <dbReference type="EMBL" id="EFB4532999.1"/>
    </source>
</evidence>
<name>A0A1B1IKS3_ECOLX</name>
<dbReference type="RefSeq" id="WP_000129110.1">
    <property type="nucleotide sequence ID" value="NC_023277.2"/>
</dbReference>
<dbReference type="Proteomes" id="UP000871786">
    <property type="component" value="Unassembled WGS sequence"/>
</dbReference>
<dbReference type="EMBL" id="AASFZR010000029">
    <property type="protein sequence ID" value="EFB4532999.1"/>
    <property type="molecule type" value="Genomic_DNA"/>
</dbReference>
<dbReference type="PATRIC" id="fig|562.7814.peg.1516"/>
<dbReference type="Proteomes" id="UP000844228">
    <property type="component" value="Unassembled WGS sequence"/>
</dbReference>
<reference evidence="6" key="2">
    <citation type="journal article" date="2018" name="Genome Biol.">
        <title>SKESA: strategic k-mer extension for scrupulous assemblies.</title>
        <authorList>
            <person name="Souvorov A."/>
            <person name="Agarwala R."/>
            <person name="Lipman D.J."/>
        </authorList>
    </citation>
    <scope>NUCLEOTIDE SEQUENCE</scope>
    <source>
        <strain evidence="7">ST-87-5</strain>
        <strain evidence="6">W1_5_ERB1</strain>
    </source>
</reference>
<evidence type="ECO:0000313" key="5">
    <source>
        <dbReference type="EMBL" id="EGD0650806.1"/>
    </source>
</evidence>
<proteinExistence type="predicted"/>
<evidence type="ECO:0000313" key="14">
    <source>
        <dbReference type="Proteomes" id="UP000587626"/>
    </source>
</evidence>
<evidence type="ECO:0000313" key="4">
    <source>
        <dbReference type="EMBL" id="EFM7861520.1"/>
    </source>
</evidence>
<evidence type="ECO:0000313" key="7">
    <source>
        <dbReference type="EMBL" id="HBA4247503.1"/>
    </source>
</evidence>
<reference evidence="3 13" key="4">
    <citation type="submission" date="2018-08" db="EMBL/GenBank/DDBJ databases">
        <authorList>
            <consortium name="NARMS: The National Antimicrobial Resistance Monitoring System"/>
        </authorList>
    </citation>
    <scope>NUCLEOTIDE SEQUENCE [LARGE SCALE GENOMIC DNA]</scope>
    <source>
        <strain evidence="3 13">FSIS11706358</strain>
    </source>
</reference>
<dbReference type="Proteomes" id="UP000290652">
    <property type="component" value="Unassembled WGS sequence"/>
</dbReference>
<organism evidence="1">
    <name type="scientific">Escherichia coli</name>
    <dbReference type="NCBI Taxonomy" id="562"/>
    <lineage>
        <taxon>Bacteria</taxon>
        <taxon>Pseudomonadati</taxon>
        <taxon>Pseudomonadota</taxon>
        <taxon>Gammaproteobacteria</taxon>
        <taxon>Enterobacterales</taxon>
        <taxon>Enterobacteriaceae</taxon>
        <taxon>Escherichia</taxon>
    </lineage>
</organism>
<dbReference type="EMBL" id="AASATZ010000049">
    <property type="protein sequence ID" value="EFA4420609.1"/>
    <property type="molecule type" value="Genomic_DNA"/>
</dbReference>
<dbReference type="EMBL" id="AAVQAW010000028">
    <property type="protein sequence ID" value="EGD0650806.1"/>
    <property type="molecule type" value="Genomic_DNA"/>
</dbReference>
<reference evidence="2 15" key="6">
    <citation type="submission" date="2019-03" db="EMBL/GenBank/DDBJ databases">
        <authorList>
            <consortium name="GenomeTrakr network: Whole genome sequencing for foodborne pathogen traceback"/>
        </authorList>
    </citation>
    <scope>NUCLEOTIDE SEQUENCE [LARGE SCALE GENOMIC DNA]</scope>
    <source>
        <strain evidence="5">NC_STEC178</strain>
        <strain evidence="4 14">NC_STEC194</strain>
        <strain evidence="2 15">PSU-1190</strain>
    </source>
</reference>
<dbReference type="EMBL" id="LT985296">
    <property type="protein sequence ID" value="SPE03269.1"/>
    <property type="molecule type" value="Genomic_DNA"/>
</dbReference>
<evidence type="ECO:0000313" key="1">
    <source>
        <dbReference type="EMBL" id="ANR95627.1"/>
    </source>
</evidence>
<evidence type="ECO:0000313" key="2">
    <source>
        <dbReference type="EMBL" id="EFA4420609.1"/>
    </source>
</evidence>
<dbReference type="EMBL" id="DADRWU010000022">
    <property type="protein sequence ID" value="HBA4247503.1"/>
    <property type="molecule type" value="Genomic_DNA"/>
</dbReference>
<reference evidence="8 12" key="7">
    <citation type="submission" date="2020-06" db="EMBL/GenBank/DDBJ databases">
        <title>REHAB project genomes.</title>
        <authorList>
            <person name="Shaw L.P."/>
        </authorList>
    </citation>
    <scope>NUCLEOTIDE SEQUENCE [LARGE SCALE GENOMIC DNA]</scope>
    <source>
        <strain evidence="8 12">RHBSTW-00177</strain>
    </source>
</reference>
<evidence type="ECO:0000313" key="15">
    <source>
        <dbReference type="Proteomes" id="UP000591371"/>
    </source>
</evidence>
<keyword evidence="1" id="KW-0614">Plasmid</keyword>
<geneLocation type="plasmid" evidence="10">
    <name>RCS78_p</name>
</geneLocation>
<dbReference type="EMBL" id="AATLXB010000031">
    <property type="protein sequence ID" value="EFM7861520.1"/>
    <property type="molecule type" value="Genomic_DNA"/>
</dbReference>
<dbReference type="EMBL" id="CP056794">
    <property type="protein sequence ID" value="QLY97325.1"/>
    <property type="molecule type" value="Genomic_DNA"/>
</dbReference>
<sequence>MTDFAHLTFYGFLSANGTETFVIAQDGNQYIGLKQHNNDYSFICYEVCNKDMEAMIKGLESKGFMYQGSIQSADVENEFPGILLTTLEK</sequence>
<dbReference type="EMBL" id="KX129784">
    <property type="protein sequence ID" value="ANR95627.1"/>
    <property type="molecule type" value="Genomic_DNA"/>
</dbReference>
<dbReference type="Proteomes" id="UP000591371">
    <property type="component" value="Unassembled WGS sequence"/>
</dbReference>
<dbReference type="Proteomes" id="UP000512182">
    <property type="component" value="Chromosome"/>
</dbReference>
<reference evidence="1" key="1">
    <citation type="journal article" date="2016" name="Antimicrob. Agents Chemother.">
        <title>Full-length nucleotide sequences of mcr-1 harboring plasmids isolated from extended-spectrum beta-lactamase (ESBL)- producing Escherichia coli of different origins.</title>
        <authorList>
            <person name="Zurfluh K."/>
            <person name="Klumpp J."/>
            <person name="Nuesch-Inderbinen M."/>
            <person name="Stephan R."/>
        </authorList>
    </citation>
    <scope>NUCLEOTIDE SEQUENCE</scope>
    <source>
        <strain evidence="1">H226B</strain>
        <plasmid evidence="1">pH226B</plasmid>
    </source>
</reference>
<accession>A0A1B1IKS3</accession>
<dbReference type="Proteomes" id="UP000542214">
    <property type="component" value="Unassembled WGS sequence"/>
</dbReference>